<dbReference type="SUPFAM" id="SSF48097">
    <property type="entry name" value="Regulator of G-protein signaling, RGS"/>
    <property type="match status" value="1"/>
</dbReference>
<dbReference type="InterPro" id="IPR036305">
    <property type="entry name" value="RGS_sf"/>
</dbReference>
<feature type="compositionally biased region" description="Basic and acidic residues" evidence="5">
    <location>
        <begin position="560"/>
        <end position="569"/>
    </location>
</feature>
<dbReference type="Gene3D" id="1.10.196.10">
    <property type="match status" value="1"/>
</dbReference>
<gene>
    <name evidence="8" type="ORF">QE152_g10988</name>
</gene>
<dbReference type="InterPro" id="IPR029071">
    <property type="entry name" value="Ubiquitin-like_domsf"/>
</dbReference>
<feature type="region of interest" description="Disordered" evidence="5">
    <location>
        <begin position="88"/>
        <end position="113"/>
    </location>
</feature>
<feature type="domain" description="RGS" evidence="6">
    <location>
        <begin position="126"/>
        <end position="244"/>
    </location>
</feature>
<dbReference type="AlphaFoldDB" id="A0AAW1LTF3"/>
<dbReference type="EMBL" id="JASPKY010000104">
    <property type="protein sequence ID" value="KAK9737108.1"/>
    <property type="molecule type" value="Genomic_DNA"/>
</dbReference>
<feature type="compositionally biased region" description="Low complexity" evidence="5">
    <location>
        <begin position="22"/>
        <end position="31"/>
    </location>
</feature>
<dbReference type="GO" id="GO:0016055">
    <property type="term" value="P:Wnt signaling pathway"/>
    <property type="evidence" value="ECO:0007669"/>
    <property type="project" value="UniProtKB-KW"/>
</dbReference>
<dbReference type="PROSITE" id="PS50841">
    <property type="entry name" value="DIX"/>
    <property type="match status" value="1"/>
</dbReference>
<dbReference type="Pfam" id="PF00778">
    <property type="entry name" value="DIX"/>
    <property type="match status" value="1"/>
</dbReference>
<dbReference type="InterPro" id="IPR001158">
    <property type="entry name" value="DIX"/>
</dbReference>
<dbReference type="GO" id="GO:0005634">
    <property type="term" value="C:nucleus"/>
    <property type="evidence" value="ECO:0007669"/>
    <property type="project" value="TreeGrafter"/>
</dbReference>
<dbReference type="InterPro" id="IPR024066">
    <property type="entry name" value="RGS_subdom1/3"/>
</dbReference>
<feature type="compositionally biased region" description="Polar residues" evidence="5">
    <location>
        <begin position="736"/>
        <end position="752"/>
    </location>
</feature>
<feature type="compositionally biased region" description="Polar residues" evidence="5">
    <location>
        <begin position="597"/>
        <end position="612"/>
    </location>
</feature>
<dbReference type="Pfam" id="PF08833">
    <property type="entry name" value="Axin_b-cat_bind"/>
    <property type="match status" value="1"/>
</dbReference>
<evidence type="ECO:0000256" key="1">
    <source>
        <dbReference type="ARBA" id="ARBA00004496"/>
    </source>
</evidence>
<dbReference type="GO" id="GO:0031625">
    <property type="term" value="F:ubiquitin protein ligase binding"/>
    <property type="evidence" value="ECO:0007669"/>
    <property type="project" value="TreeGrafter"/>
</dbReference>
<dbReference type="GO" id="GO:0019901">
    <property type="term" value="F:protein kinase binding"/>
    <property type="evidence" value="ECO:0007669"/>
    <property type="project" value="TreeGrafter"/>
</dbReference>
<keyword evidence="2" id="KW-0963">Cytoplasm</keyword>
<feature type="compositionally biased region" description="Basic and acidic residues" evidence="5">
    <location>
        <begin position="101"/>
        <end position="111"/>
    </location>
</feature>
<feature type="compositionally biased region" description="Polar residues" evidence="5">
    <location>
        <begin position="390"/>
        <end position="400"/>
    </location>
</feature>
<evidence type="ECO:0000313" key="8">
    <source>
        <dbReference type="EMBL" id="KAK9737108.1"/>
    </source>
</evidence>
<feature type="compositionally biased region" description="Polar residues" evidence="5">
    <location>
        <begin position="514"/>
        <end position="537"/>
    </location>
</feature>
<reference evidence="8 9" key="1">
    <citation type="journal article" date="2024" name="BMC Genomics">
        <title>De novo assembly and annotation of Popillia japonica's genome with initial clues to its potential as an invasive pest.</title>
        <authorList>
            <person name="Cucini C."/>
            <person name="Boschi S."/>
            <person name="Funari R."/>
            <person name="Cardaioli E."/>
            <person name="Iannotti N."/>
            <person name="Marturano G."/>
            <person name="Paoli F."/>
            <person name="Bruttini M."/>
            <person name="Carapelli A."/>
            <person name="Frati F."/>
            <person name="Nardi F."/>
        </authorList>
    </citation>
    <scope>NUCLEOTIDE SEQUENCE [LARGE SCALE GENOMIC DNA]</scope>
    <source>
        <strain evidence="8">DMR45628</strain>
    </source>
</reference>
<feature type="region of interest" description="Disordered" evidence="5">
    <location>
        <begin position="514"/>
        <end position="766"/>
    </location>
</feature>
<accession>A0AAW1LTF3</accession>
<evidence type="ECO:0000256" key="3">
    <source>
        <dbReference type="ARBA" id="ARBA00022687"/>
    </source>
</evidence>
<evidence type="ECO:0000256" key="5">
    <source>
        <dbReference type="SAM" id="MobiDB-lite"/>
    </source>
</evidence>
<keyword evidence="9" id="KW-1185">Reference proteome</keyword>
<feature type="compositionally biased region" description="Polar residues" evidence="5">
    <location>
        <begin position="634"/>
        <end position="648"/>
    </location>
</feature>
<dbReference type="InterPro" id="IPR016137">
    <property type="entry name" value="RGS"/>
</dbReference>
<proteinExistence type="predicted"/>
<dbReference type="SMART" id="SM00315">
    <property type="entry name" value="RGS"/>
    <property type="match status" value="1"/>
</dbReference>
<dbReference type="PANTHER" id="PTHR46102:SF2">
    <property type="entry name" value="AXIN"/>
    <property type="match status" value="1"/>
</dbReference>
<dbReference type="SMART" id="SM00021">
    <property type="entry name" value="DAX"/>
    <property type="match status" value="1"/>
</dbReference>
<dbReference type="PROSITE" id="PS50132">
    <property type="entry name" value="RGS"/>
    <property type="match status" value="1"/>
</dbReference>
<dbReference type="InterPro" id="IPR044926">
    <property type="entry name" value="RGS_subdomain_2"/>
</dbReference>
<dbReference type="GO" id="GO:0048468">
    <property type="term" value="P:cell development"/>
    <property type="evidence" value="ECO:0007669"/>
    <property type="project" value="TreeGrafter"/>
</dbReference>
<dbReference type="PANTHER" id="PTHR46102">
    <property type="entry name" value="AXIN"/>
    <property type="match status" value="1"/>
</dbReference>
<sequence length="894" mass="101384">MKRSTTEMKLRQPKVAFKTKQKQQTLKETTTYIEDKGAFDHNSPRPPVPGEERAHSKSDWNQMEWNRPRVTSSLARKGYEPCIPMGFEPEGNCKSSSRSTSRHDRLIENRSPDNPSPLPCLQWAKSLYNLLEDPDGVELFKKYLQSEGRHHADALDFWFACEGLRKQSEPERVQQLIKAIYRRFVSALPIADELRREVGKAVKTSPLSESSVALFDEAQLQIETLINNTTYPNFLKSDMYLHYVQSVHNPNGSNSDFSSESSSSSSSVSTRELANLAAGIGPLPIIHEDMEFIPPSSAALGLTPGTGCMSTGYQTPNLGTNVRLTKDMLLVTQKHRAMDVRPKPEAYADLFMYRGMGPQHLIYNSYNPVSRQDSERQSLSSHSDARTESDNMSMTDSSIDGKSICRSSRRKTQEARQARESAALNKETHLYQTVIPRPERMDIRQCRPMNPQQFAAILIEKLEKVKKDRESQELLDRKLKESRELANAIREKFQLDDDNDQDILDQHVSRVFSDQTASSIKSPRSYSPTRNRWQTNYMRPRRKDKDGFSTFSSDSGNVHDFPEGSDHKTAMVKSKSMPEYADERFVRGSVSRRSSSKKTLTDLTDSGVSVVSDTPPATHGVPTKEHRVLAWLMDSNTGSRSTGYTHSEMSAKHRGHRSSSATSPNASRHRKGHGSRSSSLERSSAASSLGPAQPFVADPNMPPLPSPNTAIQLEEARRRLSTMEDDSRTRSRQRNSSKYLPDMSQSTQSTLRKSMRGSRPIQSTTAPEDVTTVMFTFCDEQFPYRTKIPGKQVTLRQFKDYLPKKGNYRYFFKTECEELNNQVIQEEICNDSEILPTYDGKQSDVIFGGIDVDIRCQVENVDVRRKIDVFMTSPNLRKDDVCESTLFRRLHDVT</sequence>
<dbReference type="Gene3D" id="2.40.240.130">
    <property type="match status" value="1"/>
</dbReference>
<evidence type="ECO:0000256" key="4">
    <source>
        <dbReference type="PROSITE-ProRule" id="PRU00069"/>
    </source>
</evidence>
<feature type="compositionally biased region" description="Basic and acidic residues" evidence="5">
    <location>
        <begin position="714"/>
        <end position="729"/>
    </location>
</feature>
<dbReference type="Pfam" id="PF00615">
    <property type="entry name" value="RGS"/>
    <property type="match status" value="1"/>
</dbReference>
<dbReference type="GO" id="GO:0032436">
    <property type="term" value="P:positive regulation of proteasomal ubiquitin-dependent protein catabolic process"/>
    <property type="evidence" value="ECO:0007669"/>
    <property type="project" value="TreeGrafter"/>
</dbReference>
<dbReference type="InterPro" id="IPR014936">
    <property type="entry name" value="Axin_b-cat-bd"/>
</dbReference>
<evidence type="ECO:0000259" key="7">
    <source>
        <dbReference type="PROSITE" id="PS50841"/>
    </source>
</evidence>
<dbReference type="GO" id="GO:0030877">
    <property type="term" value="C:beta-catenin destruction complex"/>
    <property type="evidence" value="ECO:0007669"/>
    <property type="project" value="TreeGrafter"/>
</dbReference>
<dbReference type="GO" id="GO:0060090">
    <property type="term" value="F:molecular adaptor activity"/>
    <property type="evidence" value="ECO:0007669"/>
    <property type="project" value="TreeGrafter"/>
</dbReference>
<dbReference type="PRINTS" id="PR01301">
    <property type="entry name" value="RGSPROTEIN"/>
</dbReference>
<feature type="compositionally biased region" description="Basic and acidic residues" evidence="5">
    <location>
        <begin position="33"/>
        <end position="43"/>
    </location>
</feature>
<protein>
    <submittedName>
        <fullName evidence="8">Axin beta-catenin binding motif</fullName>
    </submittedName>
</protein>
<comment type="caution">
    <text evidence="8">The sequence shown here is derived from an EMBL/GenBank/DDBJ whole genome shotgun (WGS) entry which is preliminary data.</text>
</comment>
<dbReference type="Gene3D" id="1.10.167.10">
    <property type="entry name" value="Regulator of G-protein Signalling 4, domain 2"/>
    <property type="match status" value="1"/>
</dbReference>
<feature type="compositionally biased region" description="Polar residues" evidence="5">
    <location>
        <begin position="369"/>
        <end position="382"/>
    </location>
</feature>
<dbReference type="GO" id="GO:0005886">
    <property type="term" value="C:plasma membrane"/>
    <property type="evidence" value="ECO:0007669"/>
    <property type="project" value="TreeGrafter"/>
</dbReference>
<dbReference type="Proteomes" id="UP001458880">
    <property type="component" value="Unassembled WGS sequence"/>
</dbReference>
<comment type="subcellular location">
    <subcellularLocation>
        <location evidence="1">Cytoplasm</location>
    </subcellularLocation>
</comment>
<feature type="region of interest" description="Disordered" evidence="5">
    <location>
        <begin position="369"/>
        <end position="421"/>
    </location>
</feature>
<feature type="region of interest" description="Disordered" evidence="5">
    <location>
        <begin position="1"/>
        <end position="64"/>
    </location>
</feature>
<dbReference type="GO" id="GO:0090090">
    <property type="term" value="P:negative regulation of canonical Wnt signaling pathway"/>
    <property type="evidence" value="ECO:0007669"/>
    <property type="project" value="InterPro"/>
</dbReference>
<evidence type="ECO:0000256" key="2">
    <source>
        <dbReference type="ARBA" id="ARBA00022490"/>
    </source>
</evidence>
<dbReference type="GO" id="GO:0008013">
    <property type="term" value="F:beta-catenin binding"/>
    <property type="evidence" value="ECO:0007669"/>
    <property type="project" value="TreeGrafter"/>
</dbReference>
<feature type="compositionally biased region" description="Basic and acidic residues" evidence="5">
    <location>
        <begin position="1"/>
        <end position="10"/>
    </location>
</feature>
<feature type="domain" description="DIX" evidence="7">
    <location>
        <begin position="768"/>
        <end position="850"/>
    </location>
</feature>
<organism evidence="8 9">
    <name type="scientific">Popillia japonica</name>
    <name type="common">Japanese beetle</name>
    <dbReference type="NCBI Taxonomy" id="7064"/>
    <lineage>
        <taxon>Eukaryota</taxon>
        <taxon>Metazoa</taxon>
        <taxon>Ecdysozoa</taxon>
        <taxon>Arthropoda</taxon>
        <taxon>Hexapoda</taxon>
        <taxon>Insecta</taxon>
        <taxon>Pterygota</taxon>
        <taxon>Neoptera</taxon>
        <taxon>Endopterygota</taxon>
        <taxon>Coleoptera</taxon>
        <taxon>Polyphaga</taxon>
        <taxon>Scarabaeiformia</taxon>
        <taxon>Scarabaeidae</taxon>
        <taxon>Rutelinae</taxon>
        <taxon>Popillia</taxon>
    </lineage>
</organism>
<dbReference type="GO" id="GO:0005737">
    <property type="term" value="C:cytoplasm"/>
    <property type="evidence" value="ECO:0007669"/>
    <property type="project" value="UniProtKB-SubCell"/>
</dbReference>
<dbReference type="InterPro" id="IPR038207">
    <property type="entry name" value="DIX_dom_sf"/>
</dbReference>
<dbReference type="SUPFAM" id="SSF54236">
    <property type="entry name" value="Ubiquitin-like"/>
    <property type="match status" value="1"/>
</dbReference>
<name>A0AAW1LTF3_POPJA</name>
<feature type="compositionally biased region" description="Low complexity" evidence="5">
    <location>
        <begin position="675"/>
        <end position="689"/>
    </location>
</feature>
<keyword evidence="3 4" id="KW-0879">Wnt signaling pathway</keyword>
<evidence type="ECO:0000259" key="6">
    <source>
        <dbReference type="PROSITE" id="PS50132"/>
    </source>
</evidence>
<evidence type="ECO:0000313" key="9">
    <source>
        <dbReference type="Proteomes" id="UP001458880"/>
    </source>
</evidence>
<dbReference type="InterPro" id="IPR043581">
    <property type="entry name" value="Axin-like"/>
</dbReference>